<dbReference type="SUPFAM" id="SSF75217">
    <property type="entry name" value="alpha/beta knot"/>
    <property type="match status" value="1"/>
</dbReference>
<evidence type="ECO:0000256" key="11">
    <source>
        <dbReference type="ARBA" id="ARBA00047944"/>
    </source>
</evidence>
<dbReference type="InterPro" id="IPR006700">
    <property type="entry name" value="RsmE"/>
</dbReference>
<organism evidence="15 18">
    <name type="scientific">Microbulbifer hydrolyticus</name>
    <dbReference type="NCBI Taxonomy" id="48074"/>
    <lineage>
        <taxon>Bacteria</taxon>
        <taxon>Pseudomonadati</taxon>
        <taxon>Pseudomonadota</taxon>
        <taxon>Gammaproteobacteria</taxon>
        <taxon>Cellvibrionales</taxon>
        <taxon>Microbulbiferaceae</taxon>
        <taxon>Microbulbifer</taxon>
    </lineage>
</organism>
<evidence type="ECO:0000313" key="18">
    <source>
        <dbReference type="Proteomes" id="UP000563601"/>
    </source>
</evidence>
<dbReference type="EC" id="2.1.1.193" evidence="3 12"/>
<comment type="function">
    <text evidence="10 12">Specifically methylates the N3 position of the uracil ring of uridine 1498 (m3U1498) in 16S rRNA. Acts on the fully assembled 30S ribosomal subunit.</text>
</comment>
<feature type="domain" description="Ribosomal RNA small subunit methyltransferase E PUA-like" evidence="14">
    <location>
        <begin position="20"/>
        <end position="60"/>
    </location>
</feature>
<dbReference type="InterPro" id="IPR029026">
    <property type="entry name" value="tRNA_m1G_MTases_N"/>
</dbReference>
<evidence type="ECO:0000259" key="13">
    <source>
        <dbReference type="Pfam" id="PF04452"/>
    </source>
</evidence>
<dbReference type="InterPro" id="IPR046886">
    <property type="entry name" value="RsmE_MTase_dom"/>
</dbReference>
<protein>
    <recommendedName>
        <fullName evidence="4 12">Ribosomal RNA small subunit methyltransferase E</fullName>
        <ecNumber evidence="3 12">2.1.1.193</ecNumber>
    </recommendedName>
</protein>
<dbReference type="InterPro" id="IPR029028">
    <property type="entry name" value="Alpha/beta_knot_MTases"/>
</dbReference>
<evidence type="ECO:0000256" key="8">
    <source>
        <dbReference type="ARBA" id="ARBA00022679"/>
    </source>
</evidence>
<dbReference type="RefSeq" id="WP_161857289.1">
    <property type="nucleotide sequence ID" value="NZ_CP047491.1"/>
</dbReference>
<evidence type="ECO:0000313" key="17">
    <source>
        <dbReference type="Proteomes" id="UP000464675"/>
    </source>
</evidence>
<evidence type="ECO:0000313" key="16">
    <source>
        <dbReference type="EMBL" id="QHQ37952.1"/>
    </source>
</evidence>
<evidence type="ECO:0000256" key="9">
    <source>
        <dbReference type="ARBA" id="ARBA00022691"/>
    </source>
</evidence>
<evidence type="ECO:0000256" key="1">
    <source>
        <dbReference type="ARBA" id="ARBA00004496"/>
    </source>
</evidence>
<name>A0A6P1TBC9_9GAMM</name>
<comment type="similarity">
    <text evidence="2 12">Belongs to the RNA methyltransferase RsmE family.</text>
</comment>
<evidence type="ECO:0000256" key="2">
    <source>
        <dbReference type="ARBA" id="ARBA00005528"/>
    </source>
</evidence>
<sequence>MRIPRIFSAEPLAGKSEVQLDEAASRHLVKVLRLGPGRPLILFDGEGGEYEAELLEAGKKARVRIGSFAEDDRQSPLAITLAIGISRGDRFDWVIQKATELGVADIQPLFTERCEVRLSGERLQKKLGQWQQIAISACEQSARNRVPQILPPKKLPQFLDESLASTDDHNSLNLVLHHRTEETLAQLEQQLGRPQSALLLVGPEGGLSAAEIELALARGFHALRLGPRVLRTETAPVAALSVLQFQWGDF</sequence>
<evidence type="ECO:0000256" key="7">
    <source>
        <dbReference type="ARBA" id="ARBA00022603"/>
    </source>
</evidence>
<dbReference type="NCBIfam" id="TIGR00046">
    <property type="entry name" value="RsmE family RNA methyltransferase"/>
    <property type="match status" value="1"/>
</dbReference>
<accession>A0A6P1TBC9</accession>
<dbReference type="EMBL" id="CP047491">
    <property type="protein sequence ID" value="QHQ37952.1"/>
    <property type="molecule type" value="Genomic_DNA"/>
</dbReference>
<evidence type="ECO:0000256" key="6">
    <source>
        <dbReference type="ARBA" id="ARBA00022552"/>
    </source>
</evidence>
<reference evidence="15 18" key="2">
    <citation type="submission" date="2020-08" db="EMBL/GenBank/DDBJ databases">
        <title>Genomic Encyclopedia of Type Strains, Phase IV (KMG-IV): sequencing the most valuable type-strain genomes for metagenomic binning, comparative biology and taxonomic classification.</title>
        <authorList>
            <person name="Goeker M."/>
        </authorList>
    </citation>
    <scope>NUCLEOTIDE SEQUENCE [LARGE SCALE GENOMIC DNA]</scope>
    <source>
        <strain evidence="15 18">DSM 11525</strain>
    </source>
</reference>
<dbReference type="SUPFAM" id="SSF88697">
    <property type="entry name" value="PUA domain-like"/>
    <property type="match status" value="1"/>
</dbReference>
<dbReference type="InterPro" id="IPR046887">
    <property type="entry name" value="RsmE_PUA-like"/>
</dbReference>
<dbReference type="Gene3D" id="2.40.240.20">
    <property type="entry name" value="Hypothetical PUA domain-like, domain 1"/>
    <property type="match status" value="1"/>
</dbReference>
<evidence type="ECO:0000256" key="12">
    <source>
        <dbReference type="PIRNR" id="PIRNR015601"/>
    </source>
</evidence>
<dbReference type="InterPro" id="IPR015947">
    <property type="entry name" value="PUA-like_sf"/>
</dbReference>
<dbReference type="GO" id="GO:0070475">
    <property type="term" value="P:rRNA base methylation"/>
    <property type="evidence" value="ECO:0007669"/>
    <property type="project" value="TreeGrafter"/>
</dbReference>
<dbReference type="Pfam" id="PF20260">
    <property type="entry name" value="PUA_4"/>
    <property type="match status" value="1"/>
</dbReference>
<gene>
    <name evidence="16" type="ORF">GTQ55_02355</name>
    <name evidence="15" type="ORF">HNQ53_001503</name>
</gene>
<dbReference type="GO" id="GO:0005737">
    <property type="term" value="C:cytoplasm"/>
    <property type="evidence" value="ECO:0007669"/>
    <property type="project" value="UniProtKB-SubCell"/>
</dbReference>
<proteinExistence type="inferred from homology"/>
<dbReference type="EMBL" id="JACHHR010000002">
    <property type="protein sequence ID" value="MBB5211285.1"/>
    <property type="molecule type" value="Genomic_DNA"/>
</dbReference>
<evidence type="ECO:0000259" key="14">
    <source>
        <dbReference type="Pfam" id="PF20260"/>
    </source>
</evidence>
<dbReference type="AlphaFoldDB" id="A0A6P1TBC9"/>
<dbReference type="NCBIfam" id="NF008692">
    <property type="entry name" value="PRK11713.1-5"/>
    <property type="match status" value="1"/>
</dbReference>
<keyword evidence="6 12" id="KW-0698">rRNA processing</keyword>
<dbReference type="OrthoDB" id="9815641at2"/>
<dbReference type="GO" id="GO:0070042">
    <property type="term" value="F:rRNA (uridine-N3-)-methyltransferase activity"/>
    <property type="evidence" value="ECO:0007669"/>
    <property type="project" value="TreeGrafter"/>
</dbReference>
<dbReference type="CDD" id="cd18084">
    <property type="entry name" value="RsmE-like"/>
    <property type="match status" value="1"/>
</dbReference>
<keyword evidence="9 12" id="KW-0949">S-adenosyl-L-methionine</keyword>
<evidence type="ECO:0000256" key="5">
    <source>
        <dbReference type="ARBA" id="ARBA00022490"/>
    </source>
</evidence>
<comment type="subcellular location">
    <subcellularLocation>
        <location evidence="1 12">Cytoplasm</location>
    </subcellularLocation>
</comment>
<dbReference type="Proteomes" id="UP000563601">
    <property type="component" value="Unassembled WGS sequence"/>
</dbReference>
<dbReference type="PANTHER" id="PTHR30027">
    <property type="entry name" value="RIBOSOMAL RNA SMALL SUBUNIT METHYLTRANSFERASE E"/>
    <property type="match status" value="1"/>
</dbReference>
<evidence type="ECO:0000313" key="15">
    <source>
        <dbReference type="EMBL" id="MBB5211285.1"/>
    </source>
</evidence>
<keyword evidence="17" id="KW-1185">Reference proteome</keyword>
<keyword evidence="7 12" id="KW-0489">Methyltransferase</keyword>
<evidence type="ECO:0000256" key="4">
    <source>
        <dbReference type="ARBA" id="ARBA00013673"/>
    </source>
</evidence>
<comment type="catalytic activity">
    <reaction evidence="11 12">
        <text>uridine(1498) in 16S rRNA + S-adenosyl-L-methionine = N(3)-methyluridine(1498) in 16S rRNA + S-adenosyl-L-homocysteine + H(+)</text>
        <dbReference type="Rhea" id="RHEA:42920"/>
        <dbReference type="Rhea" id="RHEA-COMP:10283"/>
        <dbReference type="Rhea" id="RHEA-COMP:10284"/>
        <dbReference type="ChEBI" id="CHEBI:15378"/>
        <dbReference type="ChEBI" id="CHEBI:57856"/>
        <dbReference type="ChEBI" id="CHEBI:59789"/>
        <dbReference type="ChEBI" id="CHEBI:65315"/>
        <dbReference type="ChEBI" id="CHEBI:74502"/>
        <dbReference type="EC" id="2.1.1.193"/>
    </reaction>
</comment>
<evidence type="ECO:0000256" key="3">
    <source>
        <dbReference type="ARBA" id="ARBA00012328"/>
    </source>
</evidence>
<evidence type="ECO:0000256" key="10">
    <source>
        <dbReference type="ARBA" id="ARBA00025699"/>
    </source>
</evidence>
<dbReference type="PIRSF" id="PIRSF015601">
    <property type="entry name" value="MTase_slr0722"/>
    <property type="match status" value="1"/>
</dbReference>
<reference evidence="16 17" key="1">
    <citation type="submission" date="2020-01" db="EMBL/GenBank/DDBJ databases">
        <title>The possibility of degradation of plastic by Microbulbifer hydrolyticus IRE-31.</title>
        <authorList>
            <person name="Liu L."/>
        </authorList>
    </citation>
    <scope>NUCLEOTIDE SEQUENCE [LARGE SCALE GENOMIC DNA]</scope>
    <source>
        <strain evidence="16 17">IRE-31</strain>
    </source>
</reference>
<feature type="domain" description="Ribosomal RNA small subunit methyltransferase E methyltransferase" evidence="13">
    <location>
        <begin position="74"/>
        <end position="244"/>
    </location>
</feature>
<dbReference type="Pfam" id="PF04452">
    <property type="entry name" value="Methyltrans_RNA"/>
    <property type="match status" value="1"/>
</dbReference>
<keyword evidence="5 12" id="KW-0963">Cytoplasm</keyword>
<keyword evidence="8 12" id="KW-0808">Transferase</keyword>
<dbReference type="Gene3D" id="3.40.1280.10">
    <property type="match status" value="1"/>
</dbReference>
<dbReference type="PANTHER" id="PTHR30027:SF3">
    <property type="entry name" value="16S RRNA (URACIL(1498)-N(3))-METHYLTRANSFERASE"/>
    <property type="match status" value="1"/>
</dbReference>
<dbReference type="Proteomes" id="UP000464675">
    <property type="component" value="Chromosome"/>
</dbReference>